<evidence type="ECO:0008006" key="4">
    <source>
        <dbReference type="Google" id="ProtNLM"/>
    </source>
</evidence>
<feature type="signal peptide" evidence="1">
    <location>
        <begin position="1"/>
        <end position="21"/>
    </location>
</feature>
<comment type="caution">
    <text evidence="2">The sequence shown here is derived from an EMBL/GenBank/DDBJ whole genome shotgun (WGS) entry which is preliminary data.</text>
</comment>
<accession>A0A3P1B7U7</accession>
<feature type="chain" id="PRO_5018332976" description="Erythromycin esterase family protein" evidence="1">
    <location>
        <begin position="22"/>
        <end position="395"/>
    </location>
</feature>
<evidence type="ECO:0000313" key="2">
    <source>
        <dbReference type="EMBL" id="RRA97138.1"/>
    </source>
</evidence>
<evidence type="ECO:0000256" key="1">
    <source>
        <dbReference type="SAM" id="SignalP"/>
    </source>
</evidence>
<keyword evidence="3" id="KW-1185">Reference proteome</keyword>
<proteinExistence type="predicted"/>
<dbReference type="AlphaFoldDB" id="A0A3P1B7U7"/>
<dbReference type="EMBL" id="RQTJ01000001">
    <property type="protein sequence ID" value="RRA97138.1"/>
    <property type="molecule type" value="Genomic_DNA"/>
</dbReference>
<dbReference type="Proteomes" id="UP000268372">
    <property type="component" value="Unassembled WGS sequence"/>
</dbReference>
<dbReference type="Pfam" id="PF05139">
    <property type="entry name" value="Erythro_esteras"/>
    <property type="match status" value="1"/>
</dbReference>
<dbReference type="Gene3D" id="3.40.1660.10">
    <property type="entry name" value="EreA-like (biosynthetic domain)"/>
    <property type="match status" value="1"/>
</dbReference>
<dbReference type="InterPro" id="IPR007815">
    <property type="entry name" value="Emycin_Estase"/>
</dbReference>
<sequence>MKHTKHLFLSFLFFVTNLVAAQEIDFKVNDLIVDQLPKNVSIIGLGDPTHQESTITKYRFDLIKKLIEEKQFKIIAIEGNMYGLYKGFQRFMEDKKISHIEKAMYPLLNLPEMDELYQYVYDRNQKGDSIMIVGFDCTFQNEIFVEYFKEDLKNVNVLKDEEKQDFFINLTKGTDTSLTALFRNREKIKSKIVHYSNKILSDFTPKTESDYFLQQTLESFVFRNDEENDGKRPINNRDMVMARNVAFLKERYKSNIILFGSSTHLLKGTKEINTEFHRNNRMCGDILNDTYQNEYYYLAYSAISGKKLTPLNPFNNFKVLPELSPNSVEYEFQNAELPIFLNQSSYKKDTVYSRFMGYQFIELNIWKVMDGLVLINNVLPSKWKNKNEYLNEKHR</sequence>
<dbReference type="Gene3D" id="3.30.1870.10">
    <property type="entry name" value="EreA-like, domain 2"/>
    <property type="match status" value="1"/>
</dbReference>
<reference evidence="2 3" key="1">
    <citation type="submission" date="2018-11" db="EMBL/GenBank/DDBJ databases">
        <title>Flavobacterium sp. nov., YIM 102796 draft genome.</title>
        <authorList>
            <person name="Li G."/>
            <person name="Jiang Y."/>
        </authorList>
    </citation>
    <scope>NUCLEOTIDE SEQUENCE [LARGE SCALE GENOMIC DNA]</scope>
    <source>
        <strain evidence="2 3">YIM 102796</strain>
    </source>
</reference>
<dbReference type="GO" id="GO:0046677">
    <property type="term" value="P:response to antibiotic"/>
    <property type="evidence" value="ECO:0007669"/>
    <property type="project" value="InterPro"/>
</dbReference>
<gene>
    <name evidence="2" type="ORF">EG242_01015</name>
</gene>
<keyword evidence="1" id="KW-0732">Signal</keyword>
<organism evidence="2 3">
    <name type="scientific">Paenimyroides viscosum</name>
    <dbReference type="NCBI Taxonomy" id="2488729"/>
    <lineage>
        <taxon>Bacteria</taxon>
        <taxon>Pseudomonadati</taxon>
        <taxon>Bacteroidota</taxon>
        <taxon>Flavobacteriia</taxon>
        <taxon>Flavobacteriales</taxon>
        <taxon>Flavobacteriaceae</taxon>
        <taxon>Paenimyroides</taxon>
    </lineage>
</organism>
<protein>
    <recommendedName>
        <fullName evidence="4">Erythromycin esterase family protein</fullName>
    </recommendedName>
</protein>
<dbReference type="Gene3D" id="1.20.1440.30">
    <property type="entry name" value="Biosynthetic Protein domain"/>
    <property type="match status" value="1"/>
</dbReference>
<dbReference type="OrthoDB" id="1315472at2"/>
<name>A0A3P1B7U7_9FLAO</name>
<dbReference type="RefSeq" id="WP_124898061.1">
    <property type="nucleotide sequence ID" value="NZ_RQTJ01000001.1"/>
</dbReference>
<evidence type="ECO:0000313" key="3">
    <source>
        <dbReference type="Proteomes" id="UP000268372"/>
    </source>
</evidence>
<dbReference type="SUPFAM" id="SSF159501">
    <property type="entry name" value="EreA/ChaN-like"/>
    <property type="match status" value="1"/>
</dbReference>